<sequence length="901" mass="103897">MKGDALFHTTEYPVSSNVQEDEFPWKEFRLPQFVKPLHYSILIHPNLTTFWNEGRVNITLEVTQPTNFLVIHKKDINTTIQAFLNPDEKYISVVKSSENLEHEQLYMEFDIFLEPSVKYMLQLQFSYQLKESQEGFFLRSYTIPGEEKRYLATTQFEPMGARKAFPCFDEPAMKATFSLQIVHEKDYDTYFNTYLNTSLPYGNNLTLSVFNPSVRMSTYLVAFLVCDFSSVQGKTKSGVDLRIIVPKDQLSRSTYALECGIKILEDFEDFLNISYPLPKLDMVAIPDFPYGGMENWGLVFYAMSALLSDPDESSSNSQQYVAEVISHELAHQGFDSESYFSPQKQTTNCIGDCPMGSGKREQFVIQTVQRTLRIDSLRATHPVTTNSVHEDPRKTESLFAAIASQKEHIYQIKYNDDLAVEVSFFFMEHIPYDGIFRHIKVSYLLAYDMGSYYTQELVEDIQTDTDNHVASDKLTAIEEDNLPVKKLLALGSDGPNGATLILMLESFVGMTVLQEGITLYLNRFQYDNAATTDLWNSFGEVMDSGLQINISTLMDTWTWQKGFPVILVSREGGTLYVKQQRFLVSLPENSEFFEKNTSYDYQWHVPVTFITDKSTEVQKFLLSTINGTFSVEEDTKWIKLNVNQTGLYRVMYEEEEWRTFTEVLRQDHWKLHSGDRANLLDDGFSLARTGMLNISIVLDMACYLQKERNYIPWATSFSHFQDLSFLVYNTPVYPVFQRYVVKLLHPLVVSLGWKDEGSHMKKKLRSLALIEALYFGDKEVIAEGKKLFDSWKNNGTWIAPNLQKSVYTAGIIGGGSEEWQYLWDYLQNSTIPSERSLLFDVLSASTNTELLKRFLEYSLDSTKIDPQDKYKVITRVANRPSGHHLARNFLFHNWKIFLGRD</sequence>
<dbReference type="Gene3D" id="1.10.390.10">
    <property type="entry name" value="Neutral Protease Domain 2"/>
    <property type="match status" value="3"/>
</dbReference>
<organism evidence="12 13">
    <name type="scientific">Limulus polyphemus</name>
    <name type="common">Atlantic horseshoe crab</name>
    <dbReference type="NCBI Taxonomy" id="6850"/>
    <lineage>
        <taxon>Eukaryota</taxon>
        <taxon>Metazoa</taxon>
        <taxon>Ecdysozoa</taxon>
        <taxon>Arthropoda</taxon>
        <taxon>Chelicerata</taxon>
        <taxon>Merostomata</taxon>
        <taxon>Xiphosura</taxon>
        <taxon>Limulidae</taxon>
        <taxon>Limulus</taxon>
    </lineage>
</organism>
<dbReference type="EC" id="3.4.11.-" evidence="8"/>
<proteinExistence type="inferred from homology"/>
<keyword evidence="3 8" id="KW-0645">Protease</keyword>
<dbReference type="GeneID" id="106471646"/>
<keyword evidence="7 8" id="KW-0482">Metalloprotease</keyword>
<feature type="domain" description="Aminopeptidase N-like N-terminal" evidence="11">
    <location>
        <begin position="35"/>
        <end position="220"/>
    </location>
</feature>
<dbReference type="InterPro" id="IPR045357">
    <property type="entry name" value="Aminopeptidase_N-like_N"/>
</dbReference>
<dbReference type="InterPro" id="IPR027268">
    <property type="entry name" value="Peptidase_M4/M1_CTD_sf"/>
</dbReference>
<feature type="non-terminal residue" evidence="13">
    <location>
        <position position="901"/>
    </location>
</feature>
<evidence type="ECO:0000256" key="1">
    <source>
        <dbReference type="ARBA" id="ARBA00004609"/>
    </source>
</evidence>
<dbReference type="InterPro" id="IPR014782">
    <property type="entry name" value="Peptidase_M1_dom"/>
</dbReference>
<protein>
    <recommendedName>
        <fullName evidence="8">Aminopeptidase</fullName>
        <ecNumber evidence="8">3.4.11.-</ecNumber>
    </recommendedName>
</protein>
<dbReference type="CDD" id="cd09601">
    <property type="entry name" value="M1_APN-Q_like"/>
    <property type="match status" value="1"/>
</dbReference>
<evidence type="ECO:0000313" key="12">
    <source>
        <dbReference type="Proteomes" id="UP000694941"/>
    </source>
</evidence>
<feature type="domain" description="Peptidase M1 membrane alanine aminopeptidase" evidence="9">
    <location>
        <begin position="255"/>
        <end position="333"/>
    </location>
</feature>
<evidence type="ECO:0000256" key="3">
    <source>
        <dbReference type="ARBA" id="ARBA00022670"/>
    </source>
</evidence>
<evidence type="ECO:0000256" key="5">
    <source>
        <dbReference type="ARBA" id="ARBA00022801"/>
    </source>
</evidence>
<reference evidence="13" key="1">
    <citation type="submission" date="2025-08" db="UniProtKB">
        <authorList>
            <consortium name="RefSeq"/>
        </authorList>
    </citation>
    <scope>IDENTIFICATION</scope>
    <source>
        <tissue evidence="13">Muscle</tissue>
    </source>
</reference>
<evidence type="ECO:0000256" key="6">
    <source>
        <dbReference type="ARBA" id="ARBA00022833"/>
    </source>
</evidence>
<comment type="subcellular location">
    <subcellularLocation>
        <location evidence="1">Cell membrane</location>
        <topology evidence="1">Lipid-anchor</topology>
        <topology evidence="1">GPI-anchor</topology>
    </subcellularLocation>
</comment>
<dbReference type="Pfam" id="PF01433">
    <property type="entry name" value="Peptidase_M1"/>
    <property type="match status" value="2"/>
</dbReference>
<name>A0ABM1TJB5_LIMPO</name>
<dbReference type="Gene3D" id="2.60.40.1910">
    <property type="match status" value="1"/>
</dbReference>
<gene>
    <name evidence="13" type="primary">LOC106471646</name>
</gene>
<dbReference type="Gene3D" id="2.60.40.1730">
    <property type="entry name" value="tricorn interacting facor f3 domain"/>
    <property type="match status" value="1"/>
</dbReference>
<evidence type="ECO:0000313" key="13">
    <source>
        <dbReference type="RefSeq" id="XP_022255971.1"/>
    </source>
</evidence>
<dbReference type="PANTHER" id="PTHR11533">
    <property type="entry name" value="PROTEASE M1 ZINC METALLOPROTEASE"/>
    <property type="match status" value="1"/>
</dbReference>
<dbReference type="RefSeq" id="XP_022255971.1">
    <property type="nucleotide sequence ID" value="XM_022400263.1"/>
</dbReference>
<dbReference type="SUPFAM" id="SSF63737">
    <property type="entry name" value="Leukotriene A4 hydrolase N-terminal domain"/>
    <property type="match status" value="1"/>
</dbReference>
<comment type="cofactor">
    <cofactor evidence="8">
        <name>Zn(2+)</name>
        <dbReference type="ChEBI" id="CHEBI:29105"/>
    </cofactor>
    <text evidence="8">Binds 1 zinc ion per subunit.</text>
</comment>
<evidence type="ECO:0000256" key="4">
    <source>
        <dbReference type="ARBA" id="ARBA00022723"/>
    </source>
</evidence>
<evidence type="ECO:0000259" key="9">
    <source>
        <dbReference type="Pfam" id="PF01433"/>
    </source>
</evidence>
<feature type="domain" description="ERAP1-like C-terminal" evidence="10">
    <location>
        <begin position="637"/>
        <end position="895"/>
    </location>
</feature>
<dbReference type="InterPro" id="IPR042097">
    <property type="entry name" value="Aminopeptidase_N-like_N_sf"/>
</dbReference>
<evidence type="ECO:0000256" key="7">
    <source>
        <dbReference type="ARBA" id="ARBA00023049"/>
    </source>
</evidence>
<keyword evidence="6 8" id="KW-0862">Zinc</keyword>
<feature type="domain" description="Peptidase M1 membrane alanine aminopeptidase" evidence="9">
    <location>
        <begin position="497"/>
        <end position="557"/>
    </location>
</feature>
<evidence type="ECO:0000256" key="8">
    <source>
        <dbReference type="RuleBase" id="RU364040"/>
    </source>
</evidence>
<accession>A0ABM1TJB5</accession>
<evidence type="ECO:0000259" key="10">
    <source>
        <dbReference type="Pfam" id="PF11838"/>
    </source>
</evidence>
<dbReference type="InterPro" id="IPR001930">
    <property type="entry name" value="Peptidase_M1"/>
</dbReference>
<dbReference type="InterPro" id="IPR024571">
    <property type="entry name" value="ERAP1-like_C_dom"/>
</dbReference>
<dbReference type="SUPFAM" id="SSF55486">
    <property type="entry name" value="Metalloproteases ('zincins'), catalytic domain"/>
    <property type="match status" value="2"/>
</dbReference>
<dbReference type="InterPro" id="IPR050344">
    <property type="entry name" value="Peptidase_M1_aminopeptidases"/>
</dbReference>
<dbReference type="Pfam" id="PF17900">
    <property type="entry name" value="Peptidase_M1_N"/>
    <property type="match status" value="1"/>
</dbReference>
<dbReference type="Proteomes" id="UP000694941">
    <property type="component" value="Unplaced"/>
</dbReference>
<dbReference type="Gene3D" id="1.25.50.20">
    <property type="match status" value="1"/>
</dbReference>
<dbReference type="PRINTS" id="PR00756">
    <property type="entry name" value="ALADIPTASE"/>
</dbReference>
<dbReference type="Pfam" id="PF11838">
    <property type="entry name" value="ERAP1_C"/>
    <property type="match status" value="1"/>
</dbReference>
<keyword evidence="12" id="KW-1185">Reference proteome</keyword>
<keyword evidence="8" id="KW-0031">Aminopeptidase</keyword>
<dbReference type="PANTHER" id="PTHR11533:SF299">
    <property type="entry name" value="AMINOPEPTIDASE"/>
    <property type="match status" value="1"/>
</dbReference>
<keyword evidence="4 8" id="KW-0479">Metal-binding</keyword>
<evidence type="ECO:0000256" key="2">
    <source>
        <dbReference type="ARBA" id="ARBA00010136"/>
    </source>
</evidence>
<evidence type="ECO:0000259" key="11">
    <source>
        <dbReference type="Pfam" id="PF17900"/>
    </source>
</evidence>
<dbReference type="InterPro" id="IPR034016">
    <property type="entry name" value="M1_APN-typ"/>
</dbReference>
<comment type="similarity">
    <text evidence="2 8">Belongs to the peptidase M1 family.</text>
</comment>
<keyword evidence="5 8" id="KW-0378">Hydrolase</keyword>